<dbReference type="Proteomes" id="UP000828390">
    <property type="component" value="Unassembled WGS sequence"/>
</dbReference>
<dbReference type="EMBL" id="JAIWYP010000015">
    <property type="protein sequence ID" value="KAH3702448.1"/>
    <property type="molecule type" value="Genomic_DNA"/>
</dbReference>
<comment type="caution">
    <text evidence="1">The sequence shown here is derived from an EMBL/GenBank/DDBJ whole genome shotgun (WGS) entry which is preliminary data.</text>
</comment>
<organism evidence="1 2">
    <name type="scientific">Dreissena polymorpha</name>
    <name type="common">Zebra mussel</name>
    <name type="synonym">Mytilus polymorpha</name>
    <dbReference type="NCBI Taxonomy" id="45954"/>
    <lineage>
        <taxon>Eukaryota</taxon>
        <taxon>Metazoa</taxon>
        <taxon>Spiralia</taxon>
        <taxon>Lophotrochozoa</taxon>
        <taxon>Mollusca</taxon>
        <taxon>Bivalvia</taxon>
        <taxon>Autobranchia</taxon>
        <taxon>Heteroconchia</taxon>
        <taxon>Euheterodonta</taxon>
        <taxon>Imparidentia</taxon>
        <taxon>Neoheterodontei</taxon>
        <taxon>Myida</taxon>
        <taxon>Dreissenoidea</taxon>
        <taxon>Dreissenidae</taxon>
        <taxon>Dreissena</taxon>
    </lineage>
</organism>
<protein>
    <submittedName>
        <fullName evidence="1">Uncharacterized protein</fullName>
    </submittedName>
</protein>
<evidence type="ECO:0000313" key="2">
    <source>
        <dbReference type="Proteomes" id="UP000828390"/>
    </source>
</evidence>
<dbReference type="AlphaFoldDB" id="A0A9D3YQN3"/>
<evidence type="ECO:0000313" key="1">
    <source>
        <dbReference type="EMBL" id="KAH3702448.1"/>
    </source>
</evidence>
<reference evidence="1" key="1">
    <citation type="journal article" date="2019" name="bioRxiv">
        <title>The Genome of the Zebra Mussel, Dreissena polymorpha: A Resource for Invasive Species Research.</title>
        <authorList>
            <person name="McCartney M.A."/>
            <person name="Auch B."/>
            <person name="Kono T."/>
            <person name="Mallez S."/>
            <person name="Zhang Y."/>
            <person name="Obille A."/>
            <person name="Becker A."/>
            <person name="Abrahante J.E."/>
            <person name="Garbe J."/>
            <person name="Badalamenti J.P."/>
            <person name="Herman A."/>
            <person name="Mangelson H."/>
            <person name="Liachko I."/>
            <person name="Sullivan S."/>
            <person name="Sone E.D."/>
            <person name="Koren S."/>
            <person name="Silverstein K.A.T."/>
            <person name="Beckman K.B."/>
            <person name="Gohl D.M."/>
        </authorList>
    </citation>
    <scope>NUCLEOTIDE SEQUENCE</scope>
    <source>
        <strain evidence="1">Duluth1</strain>
        <tissue evidence="1">Whole animal</tissue>
    </source>
</reference>
<gene>
    <name evidence="1" type="ORF">DPMN_077465</name>
</gene>
<reference evidence="1" key="2">
    <citation type="submission" date="2020-11" db="EMBL/GenBank/DDBJ databases">
        <authorList>
            <person name="McCartney M.A."/>
            <person name="Auch B."/>
            <person name="Kono T."/>
            <person name="Mallez S."/>
            <person name="Becker A."/>
            <person name="Gohl D.M."/>
            <person name="Silverstein K.A.T."/>
            <person name="Koren S."/>
            <person name="Bechman K.B."/>
            <person name="Herman A."/>
            <person name="Abrahante J.E."/>
            <person name="Garbe J."/>
        </authorList>
    </citation>
    <scope>NUCLEOTIDE SEQUENCE</scope>
    <source>
        <strain evidence="1">Duluth1</strain>
        <tissue evidence="1">Whole animal</tissue>
    </source>
</reference>
<accession>A0A9D3YQN3</accession>
<keyword evidence="2" id="KW-1185">Reference proteome</keyword>
<name>A0A9D3YQN3_DREPO</name>
<sequence length="65" mass="7494">MSSVRLGFHFCCPLDNYFNPSHFHLDNNEAQAWRNCRSAGPDRQISIWSGRFNKNVGPGDRQNVK</sequence>
<proteinExistence type="predicted"/>